<gene>
    <name evidence="2" type="ORF">LAZ67_2001379</name>
</gene>
<reference evidence="2 3" key="1">
    <citation type="submission" date="2022-01" db="EMBL/GenBank/DDBJ databases">
        <title>A chromosomal length assembly of Cordylochernes scorpioides.</title>
        <authorList>
            <person name="Zeh D."/>
            <person name="Zeh J."/>
        </authorList>
    </citation>
    <scope>NUCLEOTIDE SEQUENCE [LARGE SCALE GENOMIC DNA]</scope>
    <source>
        <strain evidence="2">IN4F17</strain>
        <tissue evidence="2">Whole Body</tissue>
    </source>
</reference>
<keyword evidence="3" id="KW-1185">Reference proteome</keyword>
<dbReference type="EMBL" id="CP092864">
    <property type="protein sequence ID" value="UYV62636.1"/>
    <property type="molecule type" value="Genomic_DNA"/>
</dbReference>
<feature type="region of interest" description="Disordered" evidence="1">
    <location>
        <begin position="70"/>
        <end position="110"/>
    </location>
</feature>
<organism evidence="2 3">
    <name type="scientific">Cordylochernes scorpioides</name>
    <dbReference type="NCBI Taxonomy" id="51811"/>
    <lineage>
        <taxon>Eukaryota</taxon>
        <taxon>Metazoa</taxon>
        <taxon>Ecdysozoa</taxon>
        <taxon>Arthropoda</taxon>
        <taxon>Chelicerata</taxon>
        <taxon>Arachnida</taxon>
        <taxon>Pseudoscorpiones</taxon>
        <taxon>Cheliferoidea</taxon>
        <taxon>Chernetidae</taxon>
        <taxon>Cordylochernes</taxon>
    </lineage>
</organism>
<feature type="compositionally biased region" description="Basic and acidic residues" evidence="1">
    <location>
        <begin position="87"/>
        <end position="99"/>
    </location>
</feature>
<dbReference type="Proteomes" id="UP001235939">
    <property type="component" value="Chromosome 02"/>
</dbReference>
<proteinExistence type="predicted"/>
<name>A0ABY6K163_9ARAC</name>
<evidence type="ECO:0000313" key="2">
    <source>
        <dbReference type="EMBL" id="UYV62636.1"/>
    </source>
</evidence>
<protein>
    <submittedName>
        <fullName evidence="2">Uncharacterized protein</fullName>
    </submittedName>
</protein>
<feature type="compositionally biased region" description="Basic residues" evidence="1">
    <location>
        <begin position="71"/>
        <end position="86"/>
    </location>
</feature>
<accession>A0ABY6K163</accession>
<evidence type="ECO:0000256" key="1">
    <source>
        <dbReference type="SAM" id="MobiDB-lite"/>
    </source>
</evidence>
<evidence type="ECO:0000313" key="3">
    <source>
        <dbReference type="Proteomes" id="UP001235939"/>
    </source>
</evidence>
<sequence>METKPWIEEEYKDRFSTSRLVVLISVIKKGKMNQPSVVTSQNLILTEELIKNDWTMTIYQIMVSPSALRRGGPRRRLERRRQKWAPRGREGRVRADSEWTKAAPSTTPAP</sequence>